<reference evidence="3" key="1">
    <citation type="submission" date="2022-07" db="EMBL/GenBank/DDBJ databases">
        <title>Genome Sequence of Physisporinus lineatus.</title>
        <authorList>
            <person name="Buettner E."/>
        </authorList>
    </citation>
    <scope>NUCLEOTIDE SEQUENCE</scope>
    <source>
        <strain evidence="3">VT162</strain>
    </source>
</reference>
<feature type="region of interest" description="Disordered" evidence="2">
    <location>
        <begin position="43"/>
        <end position="78"/>
    </location>
</feature>
<keyword evidence="1" id="KW-0175">Coiled coil</keyword>
<evidence type="ECO:0000256" key="2">
    <source>
        <dbReference type="SAM" id="MobiDB-lite"/>
    </source>
</evidence>
<feature type="region of interest" description="Disordered" evidence="2">
    <location>
        <begin position="1"/>
        <end position="29"/>
    </location>
</feature>
<feature type="compositionally biased region" description="Polar residues" evidence="2">
    <location>
        <begin position="60"/>
        <end position="69"/>
    </location>
</feature>
<evidence type="ECO:0000313" key="3">
    <source>
        <dbReference type="EMBL" id="KAJ3489120.1"/>
    </source>
</evidence>
<organism evidence="3 4">
    <name type="scientific">Meripilus lineatus</name>
    <dbReference type="NCBI Taxonomy" id="2056292"/>
    <lineage>
        <taxon>Eukaryota</taxon>
        <taxon>Fungi</taxon>
        <taxon>Dikarya</taxon>
        <taxon>Basidiomycota</taxon>
        <taxon>Agaricomycotina</taxon>
        <taxon>Agaricomycetes</taxon>
        <taxon>Polyporales</taxon>
        <taxon>Meripilaceae</taxon>
        <taxon>Meripilus</taxon>
    </lineage>
</organism>
<sequence>MFARGGRFPPEKPSAVPGPNAYDPQYPDYDAYKHGAFLEKSTRFLKQKAAEGPGPGTHAYTGTTKSPSKSMRPPDRTASLQRRVEDLERQLQECKKTHYADNERYRFELNKAQKTNIENTERIDKLKKQNDILESRSQELKKLGEKDKTEVKELRAKLRVSEYERTQMSSKQGEVADLKKALHALDAKRRDELRDKDRRVAEVEKLLISEKKKRDAAEARLVEVSGKRGADVQAAKDIVRAMEVQLQDAKAEAQQVQSSLTGIQARSVHIEEALLGQLEQHRDMLSRVADEYGRLASNSVSRHEHNQVKRDLTASQLRVLRLERKLANSEAQVVEVANLVRHTTEDNKFLECRLQEVEQQAAYYSNVVRGLSSELARDPRFDHELDEVLDTIRKEIRDTQIAHHLLGTDFDTQFSALQQLKARELLLHLSVLSKRLEERDVHIQSQTTQLSTAEAKRTELLQALTALQEKGARNQQQLVETTSSLAEAQGRTEVLKNALEQTRVTTQIELERMEKVVAQEKAATQKLASTVRQSRQAEDALKEEIEQLTSDLADAERYVEAYNNLIVEVGVLVKRNALAEEEAARLSQFNAEILGHNNPAQRIVYVDRIRRELHETKQKLLLMTREKESVLEDNSDLQYELNMYKSVAIPTESRPRTMVTRVTRMPLTNQNQNVMSTYLPPMSTKKTTNNAMEYEEGHMTLEEIS</sequence>
<gene>
    <name evidence="3" type="ORF">NLI96_g2366</name>
</gene>
<feature type="coiled-coil region" evidence="1">
    <location>
        <begin position="496"/>
        <end position="565"/>
    </location>
</feature>
<keyword evidence="4" id="KW-1185">Reference proteome</keyword>
<dbReference type="AlphaFoldDB" id="A0AAD5VAV6"/>
<dbReference type="Proteomes" id="UP001212997">
    <property type="component" value="Unassembled WGS sequence"/>
</dbReference>
<name>A0AAD5VAV6_9APHY</name>
<protein>
    <submittedName>
        <fullName evidence="3">Uncharacterized protein</fullName>
    </submittedName>
</protein>
<evidence type="ECO:0000313" key="4">
    <source>
        <dbReference type="Proteomes" id="UP001212997"/>
    </source>
</evidence>
<proteinExistence type="predicted"/>
<feature type="coiled-coil region" evidence="1">
    <location>
        <begin position="312"/>
        <end position="360"/>
    </location>
</feature>
<evidence type="ECO:0000256" key="1">
    <source>
        <dbReference type="SAM" id="Coils"/>
    </source>
</evidence>
<dbReference type="EMBL" id="JANAWD010000052">
    <property type="protein sequence ID" value="KAJ3489120.1"/>
    <property type="molecule type" value="Genomic_DNA"/>
</dbReference>
<accession>A0AAD5VAV6</accession>
<comment type="caution">
    <text evidence="3">The sequence shown here is derived from an EMBL/GenBank/DDBJ whole genome shotgun (WGS) entry which is preliminary data.</text>
</comment>
<feature type="coiled-coil region" evidence="1">
    <location>
        <begin position="200"/>
        <end position="266"/>
    </location>
</feature>